<protein>
    <submittedName>
        <fullName evidence="1">Uncharacterized protein</fullName>
    </submittedName>
</protein>
<accession>A0ACC3Z3F0</accession>
<dbReference type="Proteomes" id="UP000805649">
    <property type="component" value="Unassembled WGS sequence"/>
</dbReference>
<comment type="caution">
    <text evidence="1">The sequence shown here is derived from an EMBL/GenBank/DDBJ whole genome shotgun (WGS) entry which is preliminary data.</text>
</comment>
<sequence>MRSTSFLPLFVSSTLVAVATAESCCWGDNWAYTNWLWQKWDEPAGVVRCGLGGNFPPGTKCTVENSKDSKGNIQAVTNVTFGGNSQPFRFRIGIDPNSCDTLPNDKVITGWEGWGAYLFKSHEFNPQRLESCTQDHAA</sequence>
<dbReference type="EMBL" id="VUJX02000003">
    <property type="protein sequence ID" value="KAL0938590.1"/>
    <property type="molecule type" value="Genomic_DNA"/>
</dbReference>
<reference evidence="1 2" key="1">
    <citation type="journal article" date="2020" name="Phytopathology">
        <title>Genome Sequence Resources of Colletotrichum truncatum, C. plurivorum, C. musicola, and C. sojae: Four Species Pathogenic to Soybean (Glycine max).</title>
        <authorList>
            <person name="Rogerio F."/>
            <person name="Boufleur T.R."/>
            <person name="Ciampi-Guillardi M."/>
            <person name="Sukno S.A."/>
            <person name="Thon M.R."/>
            <person name="Massola Junior N.S."/>
            <person name="Baroncelli R."/>
        </authorList>
    </citation>
    <scope>NUCLEOTIDE SEQUENCE [LARGE SCALE GENOMIC DNA]</scope>
    <source>
        <strain evidence="1 2">CMES1059</strain>
    </source>
</reference>
<evidence type="ECO:0000313" key="2">
    <source>
        <dbReference type="Proteomes" id="UP000805649"/>
    </source>
</evidence>
<organism evidence="1 2">
    <name type="scientific">Colletotrichum truncatum</name>
    <name type="common">Anthracnose fungus</name>
    <name type="synonym">Colletotrichum capsici</name>
    <dbReference type="NCBI Taxonomy" id="5467"/>
    <lineage>
        <taxon>Eukaryota</taxon>
        <taxon>Fungi</taxon>
        <taxon>Dikarya</taxon>
        <taxon>Ascomycota</taxon>
        <taxon>Pezizomycotina</taxon>
        <taxon>Sordariomycetes</taxon>
        <taxon>Hypocreomycetidae</taxon>
        <taxon>Glomerellales</taxon>
        <taxon>Glomerellaceae</taxon>
        <taxon>Colletotrichum</taxon>
        <taxon>Colletotrichum truncatum species complex</taxon>
    </lineage>
</organism>
<evidence type="ECO:0000313" key="1">
    <source>
        <dbReference type="EMBL" id="KAL0938590.1"/>
    </source>
</evidence>
<keyword evidence="2" id="KW-1185">Reference proteome</keyword>
<proteinExistence type="predicted"/>
<name>A0ACC3Z3F0_COLTU</name>
<gene>
    <name evidence="1" type="ORF">CTRU02_205200</name>
</gene>